<dbReference type="SUPFAM" id="SSF63380">
    <property type="entry name" value="Riboflavin synthase domain-like"/>
    <property type="match status" value="2"/>
</dbReference>
<evidence type="ECO:0000256" key="5">
    <source>
        <dbReference type="ARBA" id="ARBA00022989"/>
    </source>
</evidence>
<feature type="compositionally biased region" description="Basic and acidic residues" evidence="8">
    <location>
        <begin position="693"/>
        <end position="708"/>
    </location>
</feature>
<dbReference type="Pfam" id="PF01794">
    <property type="entry name" value="Ferric_reduct"/>
    <property type="match status" value="2"/>
</dbReference>
<feature type="transmembrane region" description="Helical" evidence="9">
    <location>
        <begin position="802"/>
        <end position="827"/>
    </location>
</feature>
<feature type="domain" description="FAD-binding FR-type" evidence="10">
    <location>
        <begin position="1007"/>
        <end position="1122"/>
    </location>
</feature>
<evidence type="ECO:0000256" key="8">
    <source>
        <dbReference type="SAM" id="MobiDB-lite"/>
    </source>
</evidence>
<feature type="transmembrane region" description="Helical" evidence="9">
    <location>
        <begin position="970"/>
        <end position="999"/>
    </location>
</feature>
<keyword evidence="2" id="KW-0285">Flavoprotein</keyword>
<proteinExistence type="predicted"/>
<feature type="transmembrane region" description="Helical" evidence="9">
    <location>
        <begin position="1250"/>
        <end position="1271"/>
    </location>
</feature>
<dbReference type="Pfam" id="PF08030">
    <property type="entry name" value="NAD_binding_6"/>
    <property type="match status" value="2"/>
</dbReference>
<sequence>MDHRDPLISIDIGDVHGNTTALLLSSLKWLLWTIMWLLFITWLAFIFCFPLSIVNVTIADFTTLTTPTFLGIEGLVFLIYSGPVLIIAFLSVPYLLISQKQQHQEIKKMSRRKCPSYHLSTFPLVVEGPLGVVSAAECVGILLFVSYFVWSVGVYAVAGEAVLVGLKSDILPFMFNIAGVSLGYIGIFCLAFLFLPIARGSILLRLMDIPFVHATRYHIWLAHLTVVLFLLHGICFMVEWSIEGVLLEEILKWKSSGVSNLAGVINLPIIVMMWVTSLGPVRQHYFEVFLYTHQLYIIFIIFLALHIGAMYMSIVAAPILLFMLDRFLRFCQSRNNARILSTTCFPQGILKLVLSKPKNLRYNALSFIFLRVGEVSRLQWHPFSVSSSSLDGDQTHLSVIIKALGGWTTKINEISSSICRAHQCLEGYQLPRITAFVEGPYGHEVSHHLMYKKLVLIAGGVGIAPFLAVMSDIFQLVRSGKPCLLQDILLVWAVKKSNELSLLSTVDIKLLFPPNLDILVYITQESKPLLMEEGTVVDDKSLINSFDSPPVSNPSNMSGLVGSGDITWCGMYLVSTTIGLIVLVCLLNVYYIHPNDIPSGWYQGLLFVACMVASVIIFGGFVVALWHRWDVRQPSKQSNVTTTHDQDQLCRDLAASTKVQYGSRPDFKESWGNVDVGVIVCGPPTLESTVAGRCRDGDGSNHDQDRSSLWDMNSGRDQLIGNPVHRGLETITNQPTSAALETLQQIRTTSQMVIKDAALNGITFLATAGMTSPYKLNTPINSGKYGWSHRLSTFPVLVDGPFGVVSAAEVIGIISFIVFVIWAVYVYALRDLTILDEAELTTETKISFMLKISGLSVGLIGIFCLAFLFVPISRGSILLRLIDVPFGHAVRYHIWLGHLTMILFTLHGLLYIVAWTMDGTLLQNILEWAESGVAILAGFIGLAAGLLIWVTSVPPVRKHYFEVFYYTHHLYIIFVIFLAMHIGVIFFSIVAGSIFLFMLDRFLRFCQSRNTVDVVSATCFPSGILKLVLSKPKNLQYNALSFIFLRVKEVSRLQWHPFSVSSSSLDGDQIHLSVFIRALGGWTTKINENFSTISRADESLADQLHLHPYINVEGPYGHEIPHHLMYEKIILIAGGVGIAPFLAVLSDIFHHMNQGKPCLLKDILLVWAVKTSNDLSLLFTANMNLIHSNLSNKVNLEFLVYITQESEPPLEESRLDNKAIKSFAFPLANRSRNMLSGLVGAGNNTMWPGIYLVTTTIGFLILVGSLNTFYINPNNKPTGWFHGILYLACMAASVFIFGGSVIGLWHLWESKFSQMISCDQDYFCQHYYDPETETRQDLCEFLASSTTIRYGTRPNFKDILESIHGHVTVGVIVCGPPSLESNVANQCRSRNLRREIHSTIFHFHTHNFHL</sequence>
<dbReference type="InterPro" id="IPR013121">
    <property type="entry name" value="Fe_red_NAD-bd_6"/>
</dbReference>
<evidence type="ECO:0000256" key="3">
    <source>
        <dbReference type="ARBA" id="ARBA00022692"/>
    </source>
</evidence>
<feature type="transmembrane region" description="Helical" evidence="9">
    <location>
        <begin position="1283"/>
        <end position="1308"/>
    </location>
</feature>
<dbReference type="CDD" id="cd06186">
    <property type="entry name" value="NOX_Duox_like_FAD_NADP"/>
    <property type="match status" value="2"/>
</dbReference>
<evidence type="ECO:0000259" key="10">
    <source>
        <dbReference type="PROSITE" id="PS51384"/>
    </source>
</evidence>
<dbReference type="EMBL" id="JANJYI010000001">
    <property type="protein sequence ID" value="KAK2661427.1"/>
    <property type="molecule type" value="Genomic_DNA"/>
</dbReference>
<feature type="transmembrane region" description="Helical" evidence="9">
    <location>
        <begin position="29"/>
        <end position="54"/>
    </location>
</feature>
<dbReference type="SFLD" id="SFLDS00052">
    <property type="entry name" value="Ferric_Reductase_Domain"/>
    <property type="match status" value="2"/>
</dbReference>
<evidence type="ECO:0000256" key="9">
    <source>
        <dbReference type="SAM" id="Phobius"/>
    </source>
</evidence>
<dbReference type="InterPro" id="IPR013112">
    <property type="entry name" value="FAD-bd_8"/>
</dbReference>
<feature type="transmembrane region" description="Helical" evidence="9">
    <location>
        <begin position="892"/>
        <end position="916"/>
    </location>
</feature>
<organism evidence="11 12">
    <name type="scientific">Dipteronia dyeriana</name>
    <dbReference type="NCBI Taxonomy" id="168575"/>
    <lineage>
        <taxon>Eukaryota</taxon>
        <taxon>Viridiplantae</taxon>
        <taxon>Streptophyta</taxon>
        <taxon>Embryophyta</taxon>
        <taxon>Tracheophyta</taxon>
        <taxon>Spermatophyta</taxon>
        <taxon>Magnoliopsida</taxon>
        <taxon>eudicotyledons</taxon>
        <taxon>Gunneridae</taxon>
        <taxon>Pentapetalae</taxon>
        <taxon>rosids</taxon>
        <taxon>malvids</taxon>
        <taxon>Sapindales</taxon>
        <taxon>Sapindaceae</taxon>
        <taxon>Hippocastanoideae</taxon>
        <taxon>Acereae</taxon>
        <taxon>Dipteronia</taxon>
    </lineage>
</organism>
<feature type="transmembrane region" description="Helical" evidence="9">
    <location>
        <begin position="1129"/>
        <end position="1149"/>
    </location>
</feature>
<keyword evidence="6" id="KW-0560">Oxidoreductase</keyword>
<evidence type="ECO:0000256" key="7">
    <source>
        <dbReference type="ARBA" id="ARBA00023136"/>
    </source>
</evidence>
<gene>
    <name evidence="11" type="ORF">Ddye_000001</name>
</gene>
<evidence type="ECO:0000313" key="11">
    <source>
        <dbReference type="EMBL" id="KAK2661427.1"/>
    </source>
</evidence>
<protein>
    <recommendedName>
        <fullName evidence="10">FAD-binding FR-type domain-containing protein</fullName>
    </recommendedName>
</protein>
<dbReference type="InterPro" id="IPR039261">
    <property type="entry name" value="FNR_nucleotide-bd"/>
</dbReference>
<dbReference type="SUPFAM" id="SSF52343">
    <property type="entry name" value="Ferredoxin reductase-like, C-terminal NADP-linked domain"/>
    <property type="match status" value="2"/>
</dbReference>
<feature type="transmembrane region" description="Helical" evidence="9">
    <location>
        <begin position="295"/>
        <end position="324"/>
    </location>
</feature>
<dbReference type="InterPro" id="IPR050369">
    <property type="entry name" value="RBOH/FRE"/>
</dbReference>
<keyword evidence="7 9" id="KW-0472">Membrane</keyword>
<feature type="transmembrane region" description="Helical" evidence="9">
    <location>
        <begin position="117"/>
        <end position="135"/>
    </location>
</feature>
<feature type="transmembrane region" description="Helical" evidence="9">
    <location>
        <begin position="141"/>
        <end position="166"/>
    </location>
</feature>
<feature type="transmembrane region" description="Helical" evidence="9">
    <location>
        <begin position="74"/>
        <end position="96"/>
    </location>
</feature>
<feature type="domain" description="FAD-binding FR-type" evidence="10">
    <location>
        <begin position="332"/>
        <end position="447"/>
    </location>
</feature>
<keyword evidence="3 9" id="KW-0812">Transmembrane</keyword>
<keyword evidence="12" id="KW-1185">Reference proteome</keyword>
<keyword evidence="5 9" id="KW-1133">Transmembrane helix</keyword>
<feature type="transmembrane region" description="Helical" evidence="9">
    <location>
        <begin position="454"/>
        <end position="477"/>
    </location>
</feature>
<feature type="region of interest" description="Disordered" evidence="8">
    <location>
        <begin position="692"/>
        <end position="712"/>
    </location>
</feature>
<dbReference type="PRINTS" id="PR00466">
    <property type="entry name" value="GP91PHOX"/>
</dbReference>
<comment type="subcellular location">
    <subcellularLocation>
        <location evidence="1">Membrane</location>
        <topology evidence="1">Multi-pass membrane protein</topology>
    </subcellularLocation>
</comment>
<evidence type="ECO:0000256" key="1">
    <source>
        <dbReference type="ARBA" id="ARBA00004141"/>
    </source>
</evidence>
<dbReference type="Proteomes" id="UP001280121">
    <property type="component" value="Unassembled WGS sequence"/>
</dbReference>
<dbReference type="SFLD" id="SFLDG01168">
    <property type="entry name" value="Ferric_reductase_subgroup_(FRE"/>
    <property type="match status" value="2"/>
</dbReference>
<dbReference type="PANTHER" id="PTHR11972:SF69">
    <property type="entry name" value="FERRIC REDUCTION OXIDASE 6-RELATED"/>
    <property type="match status" value="1"/>
</dbReference>
<feature type="transmembrane region" description="Helical" evidence="9">
    <location>
        <begin position="173"/>
        <end position="197"/>
    </location>
</feature>
<feature type="transmembrane region" description="Helical" evidence="9">
    <location>
        <begin position="258"/>
        <end position="275"/>
    </location>
</feature>
<dbReference type="PROSITE" id="PS51384">
    <property type="entry name" value="FAD_FR"/>
    <property type="match status" value="2"/>
</dbReference>
<comment type="caution">
    <text evidence="11">The sequence shown here is derived from an EMBL/GenBank/DDBJ whole genome shotgun (WGS) entry which is preliminary data.</text>
</comment>
<accession>A0AAD9XLJ7</accession>
<feature type="transmembrane region" description="Helical" evidence="9">
    <location>
        <begin position="217"/>
        <end position="238"/>
    </location>
</feature>
<dbReference type="PANTHER" id="PTHR11972">
    <property type="entry name" value="NADPH OXIDASE"/>
    <property type="match status" value="1"/>
</dbReference>
<keyword evidence="4" id="KW-0274">FAD</keyword>
<dbReference type="InterPro" id="IPR017927">
    <property type="entry name" value="FAD-bd_FR_type"/>
</dbReference>
<feature type="transmembrane region" description="Helical" evidence="9">
    <location>
        <begin position="570"/>
        <end position="592"/>
    </location>
</feature>
<feature type="transmembrane region" description="Helical" evidence="9">
    <location>
        <begin position="928"/>
        <end position="950"/>
    </location>
</feature>
<dbReference type="InterPro" id="IPR013130">
    <property type="entry name" value="Fe3_Rdtase_TM_dom"/>
</dbReference>
<dbReference type="Gene3D" id="3.40.50.80">
    <property type="entry name" value="Nucleotide-binding domain of ferredoxin-NADP reductase (FNR) module"/>
    <property type="match status" value="3"/>
</dbReference>
<name>A0AAD9XLJ7_9ROSI</name>
<dbReference type="InterPro" id="IPR017938">
    <property type="entry name" value="Riboflavin_synthase-like_b-brl"/>
</dbReference>
<dbReference type="Pfam" id="PF08022">
    <property type="entry name" value="FAD_binding_8"/>
    <property type="match status" value="2"/>
</dbReference>
<reference evidence="11" key="1">
    <citation type="journal article" date="2023" name="Plant J.">
        <title>Genome sequences and population genomics provide insights into the demographic history, inbreeding, and mutation load of two 'living fossil' tree species of Dipteronia.</title>
        <authorList>
            <person name="Feng Y."/>
            <person name="Comes H.P."/>
            <person name="Chen J."/>
            <person name="Zhu S."/>
            <person name="Lu R."/>
            <person name="Zhang X."/>
            <person name="Li P."/>
            <person name="Qiu J."/>
            <person name="Olsen K.M."/>
            <person name="Qiu Y."/>
        </authorList>
    </citation>
    <scope>NUCLEOTIDE SEQUENCE</scope>
    <source>
        <strain evidence="11">KIB01</strain>
    </source>
</reference>
<evidence type="ECO:0000256" key="6">
    <source>
        <dbReference type="ARBA" id="ARBA00023002"/>
    </source>
</evidence>
<evidence type="ECO:0000256" key="4">
    <source>
        <dbReference type="ARBA" id="ARBA00022827"/>
    </source>
</evidence>
<feature type="transmembrane region" description="Helical" evidence="9">
    <location>
        <begin position="604"/>
        <end position="626"/>
    </location>
</feature>
<dbReference type="InterPro" id="IPR000778">
    <property type="entry name" value="Cyt_b245_heavy_chain"/>
</dbReference>
<evidence type="ECO:0000313" key="12">
    <source>
        <dbReference type="Proteomes" id="UP001280121"/>
    </source>
</evidence>
<dbReference type="GO" id="GO:0000293">
    <property type="term" value="F:ferric-chelate reductase activity"/>
    <property type="evidence" value="ECO:0007669"/>
    <property type="project" value="TreeGrafter"/>
</dbReference>
<evidence type="ECO:0000256" key="2">
    <source>
        <dbReference type="ARBA" id="ARBA00022630"/>
    </source>
</evidence>
<dbReference type="GO" id="GO:0005886">
    <property type="term" value="C:plasma membrane"/>
    <property type="evidence" value="ECO:0007669"/>
    <property type="project" value="TreeGrafter"/>
</dbReference>
<feature type="transmembrane region" description="Helical" evidence="9">
    <location>
        <begin position="848"/>
        <end position="872"/>
    </location>
</feature>